<reference evidence="1" key="1">
    <citation type="submission" date="2014-09" db="EMBL/GenBank/DDBJ databases">
        <authorList>
            <person name="Magalhaes I.L.F."/>
            <person name="Oliveira U."/>
            <person name="Santos F.R."/>
            <person name="Vidigal T.H.D.A."/>
            <person name="Brescovit A.D."/>
            <person name="Santos A.J."/>
        </authorList>
    </citation>
    <scope>NUCLEOTIDE SEQUENCE</scope>
    <source>
        <tissue evidence="1">Shoot tissue taken approximately 20 cm above the soil surface</tissue>
    </source>
</reference>
<name>A0A0A9GKC6_ARUDO</name>
<proteinExistence type="predicted"/>
<dbReference type="EMBL" id="GBRH01174012">
    <property type="protein sequence ID" value="JAE23884.1"/>
    <property type="molecule type" value="Transcribed_RNA"/>
</dbReference>
<evidence type="ECO:0000313" key="1">
    <source>
        <dbReference type="EMBL" id="JAE23884.1"/>
    </source>
</evidence>
<reference evidence="1" key="2">
    <citation type="journal article" date="2015" name="Data Brief">
        <title>Shoot transcriptome of the giant reed, Arundo donax.</title>
        <authorList>
            <person name="Barrero R.A."/>
            <person name="Guerrero F.D."/>
            <person name="Moolhuijzen P."/>
            <person name="Goolsby J.A."/>
            <person name="Tidwell J."/>
            <person name="Bellgard S.E."/>
            <person name="Bellgard M.I."/>
        </authorList>
    </citation>
    <scope>NUCLEOTIDE SEQUENCE</scope>
    <source>
        <tissue evidence="1">Shoot tissue taken approximately 20 cm above the soil surface</tissue>
    </source>
</reference>
<protein>
    <submittedName>
        <fullName evidence="1">Uncharacterized protein</fullName>
    </submittedName>
</protein>
<organism evidence="1">
    <name type="scientific">Arundo donax</name>
    <name type="common">Giant reed</name>
    <name type="synonym">Donax arundinaceus</name>
    <dbReference type="NCBI Taxonomy" id="35708"/>
    <lineage>
        <taxon>Eukaryota</taxon>
        <taxon>Viridiplantae</taxon>
        <taxon>Streptophyta</taxon>
        <taxon>Embryophyta</taxon>
        <taxon>Tracheophyta</taxon>
        <taxon>Spermatophyta</taxon>
        <taxon>Magnoliopsida</taxon>
        <taxon>Liliopsida</taxon>
        <taxon>Poales</taxon>
        <taxon>Poaceae</taxon>
        <taxon>PACMAD clade</taxon>
        <taxon>Arundinoideae</taxon>
        <taxon>Arundineae</taxon>
        <taxon>Arundo</taxon>
    </lineage>
</organism>
<dbReference type="AlphaFoldDB" id="A0A0A9GKC6"/>
<accession>A0A0A9GKC6</accession>
<sequence length="17" mass="1944">MQVFFTFIAPTLQCANI</sequence>